<protein>
    <recommendedName>
        <fullName evidence="3">Type IX secretion system membrane protein PorP/SprF</fullName>
    </recommendedName>
</protein>
<dbReference type="EMBL" id="QKTW01000015">
    <property type="protein sequence ID" value="PZF73223.1"/>
    <property type="molecule type" value="Genomic_DNA"/>
</dbReference>
<evidence type="ECO:0000313" key="2">
    <source>
        <dbReference type="Proteomes" id="UP000248745"/>
    </source>
</evidence>
<dbReference type="Pfam" id="PF11751">
    <property type="entry name" value="PorP_SprF"/>
    <property type="match status" value="1"/>
</dbReference>
<dbReference type="OrthoDB" id="1186563at2"/>
<gene>
    <name evidence="1" type="ORF">DN068_10155</name>
</gene>
<sequence>MKRYIIALSAIAAGWFINPERSAAQDIHFSQFYENSMLRNPALTGIFSGDYKAGVNFRNQWSNVATPFVTVLGSYETRVALSKDVPDYLSFGLTATYDRAGSIDFTTMQVYPAINYNKAIEDKHQSYLSVGFAGGYVQRSVDMSKMTFDNQWLGGSYSSTNPSGETNTYNKVSYFDLSAGVSFNSSVGPNNRINYYIGAAAYHVARPKDAFADNESLVRLSTKWTGNLGIQAYLPNNFGLTFHFNYTNQNPYQETIGGGMVSWSTYDGQAGKVFTLYAGCFYRVGDALIPTMKIDYTDYSLTMSYDVNNSSLKPASNGAGGFEFSLFVRGHYKHSQNAGDQTRCPRFENMMPAFMQ</sequence>
<keyword evidence="2" id="KW-1185">Reference proteome</keyword>
<dbReference type="RefSeq" id="WP_110998800.1">
    <property type="nucleotide sequence ID" value="NZ_QKTW01000015.1"/>
</dbReference>
<dbReference type="InterPro" id="IPR019861">
    <property type="entry name" value="PorP/SprF_Bacteroidetes"/>
</dbReference>
<accession>A0A2W2BZE8</accession>
<comment type="caution">
    <text evidence="1">The sequence shown here is derived from an EMBL/GenBank/DDBJ whole genome shotgun (WGS) entry which is preliminary data.</text>
</comment>
<evidence type="ECO:0000313" key="1">
    <source>
        <dbReference type="EMBL" id="PZF73223.1"/>
    </source>
</evidence>
<proteinExistence type="predicted"/>
<name>A0A2W2BZE8_9BACT</name>
<evidence type="ECO:0008006" key="3">
    <source>
        <dbReference type="Google" id="ProtNLM"/>
    </source>
</evidence>
<dbReference type="NCBIfam" id="TIGR03519">
    <property type="entry name" value="T9SS_PorP_fam"/>
    <property type="match status" value="1"/>
</dbReference>
<dbReference type="Proteomes" id="UP000248745">
    <property type="component" value="Unassembled WGS sequence"/>
</dbReference>
<dbReference type="AlphaFoldDB" id="A0A2W2BZE8"/>
<reference evidence="1 2" key="1">
    <citation type="submission" date="2018-06" db="EMBL/GenBank/DDBJ databases">
        <title>Mucibacter soli gen. nov., sp. nov., a new member of the family Chitinophagaceae producing mucin.</title>
        <authorList>
            <person name="Kim M.-K."/>
            <person name="Park S."/>
            <person name="Kim T.-S."/>
            <person name="Joung Y."/>
            <person name="Han J.-H."/>
            <person name="Kim S.B."/>
        </authorList>
    </citation>
    <scope>NUCLEOTIDE SEQUENCE [LARGE SCALE GENOMIC DNA]</scope>
    <source>
        <strain evidence="1 2">R1-15</strain>
    </source>
</reference>
<organism evidence="1 2">
    <name type="scientific">Taibaiella soli</name>
    <dbReference type="NCBI Taxonomy" id="1649169"/>
    <lineage>
        <taxon>Bacteria</taxon>
        <taxon>Pseudomonadati</taxon>
        <taxon>Bacteroidota</taxon>
        <taxon>Chitinophagia</taxon>
        <taxon>Chitinophagales</taxon>
        <taxon>Chitinophagaceae</taxon>
        <taxon>Taibaiella</taxon>
    </lineage>
</organism>